<dbReference type="GO" id="GO:0004417">
    <property type="term" value="F:hydroxyethylthiazole kinase activity"/>
    <property type="evidence" value="ECO:0007669"/>
    <property type="project" value="UniProtKB-EC"/>
</dbReference>
<keyword evidence="15" id="KW-1185">Reference proteome</keyword>
<keyword evidence="5" id="KW-0808">Transferase</keyword>
<sequence length="386" mass="41134">MANNSGGGRGGEGQATEAAPLFVRGTANCRVSFPIVHACLGVAAVVISRAREGDWELGSRDEEGRFGWWSPAAVPISSTEGPCAPPIAGRSLSLRHGRAEDGGVVGSARVGSSLGCPLAGTAGPVHHQPSLHGHRRQHPARRRRVPGHAPLHPRGPRIHPALRRRLHQRRHALRRLAPLHDGRRLRGPSLGARPRRRCRLRLPDEHLPLAPQTPPFRRQGERLGDPRPRRRLRQFLLQDLTKTTSKRDLMTLFSKQGVDILHDSEDAQQAAKALACSSGAVVAVSGAVDFITDGKQVIGASNGVPMLQKITATGCAVTALIAAFVGADPSDALVASACALAIFGLAGEIGMESAKGPASLRVNLIDALYCLDEQTVTSRVKISLRP</sequence>
<dbReference type="InParanoid" id="A0A0Q3MIR9"/>
<keyword evidence="9" id="KW-0067">ATP-binding</keyword>
<evidence type="ECO:0000256" key="6">
    <source>
        <dbReference type="ARBA" id="ARBA00022723"/>
    </source>
</evidence>
<dbReference type="Gene3D" id="3.40.1190.20">
    <property type="match status" value="1"/>
</dbReference>
<evidence type="ECO:0000313" key="13">
    <source>
        <dbReference type="EMBL" id="KQK04286.2"/>
    </source>
</evidence>
<gene>
    <name evidence="13" type="ORF">BRADI_2g12820v3</name>
</gene>
<dbReference type="GO" id="GO:0009229">
    <property type="term" value="P:thiamine diphosphate biosynthetic process"/>
    <property type="evidence" value="ECO:0007669"/>
    <property type="project" value="UniProtKB-UniPathway"/>
</dbReference>
<dbReference type="EC" id="2.7.1.50" evidence="4"/>
<dbReference type="GO" id="GO:0009228">
    <property type="term" value="P:thiamine biosynthetic process"/>
    <property type="evidence" value="ECO:0007669"/>
    <property type="project" value="UniProtKB-KW"/>
</dbReference>
<protein>
    <recommendedName>
        <fullName evidence="4">hydroxyethylthiazole kinase</fullName>
        <ecNumber evidence="4">2.7.1.50</ecNumber>
    </recommendedName>
</protein>
<proteinExistence type="predicted"/>
<dbReference type="InterPro" id="IPR029056">
    <property type="entry name" value="Ribokinase-like"/>
</dbReference>
<feature type="region of interest" description="Disordered" evidence="12">
    <location>
        <begin position="121"/>
        <end position="157"/>
    </location>
</feature>
<keyword evidence="11" id="KW-0784">Thiamine biosynthesis</keyword>
<evidence type="ECO:0000256" key="5">
    <source>
        <dbReference type="ARBA" id="ARBA00022679"/>
    </source>
</evidence>
<evidence type="ECO:0000256" key="4">
    <source>
        <dbReference type="ARBA" id="ARBA00012129"/>
    </source>
</evidence>
<evidence type="ECO:0000256" key="3">
    <source>
        <dbReference type="ARBA" id="ARBA00004868"/>
    </source>
</evidence>
<comment type="pathway">
    <text evidence="3">Cofactor biosynthesis; thiamine diphosphate biosynthesis; 4-methyl-5-(2-phosphoethyl)-thiazole from 5-(2-hydroxyethyl)-4-methylthiazole: step 1/1.</text>
</comment>
<name>A0A0Q3MIR9_BRADI</name>
<evidence type="ECO:0000256" key="1">
    <source>
        <dbReference type="ARBA" id="ARBA00001771"/>
    </source>
</evidence>
<evidence type="ECO:0000256" key="11">
    <source>
        <dbReference type="ARBA" id="ARBA00022977"/>
    </source>
</evidence>
<dbReference type="UniPathway" id="UPA00060">
    <property type="reaction ID" value="UER00139"/>
</dbReference>
<dbReference type="ExpressionAtlas" id="A0A0Q3MIR9">
    <property type="expression patterns" value="baseline"/>
</dbReference>
<evidence type="ECO:0000256" key="9">
    <source>
        <dbReference type="ARBA" id="ARBA00022840"/>
    </source>
</evidence>
<dbReference type="InterPro" id="IPR000417">
    <property type="entry name" value="Hyethyz_kinase"/>
</dbReference>
<reference evidence="13 14" key="1">
    <citation type="journal article" date="2010" name="Nature">
        <title>Genome sequencing and analysis of the model grass Brachypodium distachyon.</title>
        <authorList>
            <consortium name="International Brachypodium Initiative"/>
        </authorList>
    </citation>
    <scope>NUCLEOTIDE SEQUENCE [LARGE SCALE GENOMIC DNA]</scope>
    <source>
        <strain evidence="13 14">Bd21</strain>
    </source>
</reference>
<reference evidence="14" key="3">
    <citation type="submission" date="2018-08" db="UniProtKB">
        <authorList>
            <consortium name="EnsemblPlants"/>
        </authorList>
    </citation>
    <scope>IDENTIFICATION</scope>
    <source>
        <strain evidence="14">cv. Bd21</strain>
    </source>
</reference>
<reference evidence="13" key="2">
    <citation type="submission" date="2017-06" db="EMBL/GenBank/DDBJ databases">
        <title>WGS assembly of Brachypodium distachyon.</title>
        <authorList>
            <consortium name="The International Brachypodium Initiative"/>
            <person name="Lucas S."/>
            <person name="Harmon-Smith M."/>
            <person name="Lail K."/>
            <person name="Tice H."/>
            <person name="Grimwood J."/>
            <person name="Bruce D."/>
            <person name="Barry K."/>
            <person name="Shu S."/>
            <person name="Lindquist E."/>
            <person name="Wang M."/>
            <person name="Pitluck S."/>
            <person name="Vogel J.P."/>
            <person name="Garvin D.F."/>
            <person name="Mockler T.C."/>
            <person name="Schmutz J."/>
            <person name="Rokhsar D."/>
            <person name="Bevan M.W."/>
        </authorList>
    </citation>
    <scope>NUCLEOTIDE SEQUENCE</scope>
    <source>
        <strain evidence="13">Bd21</strain>
    </source>
</reference>
<keyword evidence="8" id="KW-0418">Kinase</keyword>
<dbReference type="STRING" id="15368.A0A0Q3MIR9"/>
<dbReference type="SUPFAM" id="SSF53613">
    <property type="entry name" value="Ribokinase-like"/>
    <property type="match status" value="1"/>
</dbReference>
<dbReference type="EnsemblPlants" id="KQK04286">
    <property type="protein sequence ID" value="KQK04286"/>
    <property type="gene ID" value="BRADI_2g12820v3"/>
</dbReference>
<keyword evidence="7" id="KW-0547">Nucleotide-binding</keyword>
<comment type="catalytic activity">
    <reaction evidence="1">
        <text>5-(2-hydroxyethyl)-4-methylthiazole + ATP = 4-methyl-5-(2-phosphooxyethyl)-thiazole + ADP + H(+)</text>
        <dbReference type="Rhea" id="RHEA:24212"/>
        <dbReference type="ChEBI" id="CHEBI:15378"/>
        <dbReference type="ChEBI" id="CHEBI:17957"/>
        <dbReference type="ChEBI" id="CHEBI:30616"/>
        <dbReference type="ChEBI" id="CHEBI:58296"/>
        <dbReference type="ChEBI" id="CHEBI:456216"/>
        <dbReference type="EC" id="2.7.1.50"/>
    </reaction>
</comment>
<evidence type="ECO:0000256" key="2">
    <source>
        <dbReference type="ARBA" id="ARBA00001946"/>
    </source>
</evidence>
<organism evidence="13">
    <name type="scientific">Brachypodium distachyon</name>
    <name type="common">Purple false brome</name>
    <name type="synonym">Trachynia distachya</name>
    <dbReference type="NCBI Taxonomy" id="15368"/>
    <lineage>
        <taxon>Eukaryota</taxon>
        <taxon>Viridiplantae</taxon>
        <taxon>Streptophyta</taxon>
        <taxon>Embryophyta</taxon>
        <taxon>Tracheophyta</taxon>
        <taxon>Spermatophyta</taxon>
        <taxon>Magnoliopsida</taxon>
        <taxon>Liliopsida</taxon>
        <taxon>Poales</taxon>
        <taxon>Poaceae</taxon>
        <taxon>BOP clade</taxon>
        <taxon>Pooideae</taxon>
        <taxon>Stipodae</taxon>
        <taxon>Brachypodieae</taxon>
        <taxon>Brachypodium</taxon>
    </lineage>
</organism>
<keyword evidence="10" id="KW-0460">Magnesium</keyword>
<evidence type="ECO:0000256" key="12">
    <source>
        <dbReference type="SAM" id="MobiDB-lite"/>
    </source>
</evidence>
<dbReference type="AlphaFoldDB" id="A0A0Q3MIR9"/>
<dbReference type="Pfam" id="PF02110">
    <property type="entry name" value="HK"/>
    <property type="match status" value="1"/>
</dbReference>
<dbReference type="GO" id="GO:0000287">
    <property type="term" value="F:magnesium ion binding"/>
    <property type="evidence" value="ECO:0007669"/>
    <property type="project" value="InterPro"/>
</dbReference>
<feature type="region of interest" description="Disordered" evidence="12">
    <location>
        <begin position="206"/>
        <end position="225"/>
    </location>
</feature>
<evidence type="ECO:0000256" key="10">
    <source>
        <dbReference type="ARBA" id="ARBA00022842"/>
    </source>
</evidence>
<dbReference type="GO" id="GO:0005524">
    <property type="term" value="F:ATP binding"/>
    <property type="evidence" value="ECO:0007669"/>
    <property type="project" value="UniProtKB-KW"/>
</dbReference>
<comment type="cofactor">
    <cofactor evidence="2">
        <name>Mg(2+)</name>
        <dbReference type="ChEBI" id="CHEBI:18420"/>
    </cofactor>
</comment>
<evidence type="ECO:0000256" key="7">
    <source>
        <dbReference type="ARBA" id="ARBA00022741"/>
    </source>
</evidence>
<keyword evidence="6" id="KW-0479">Metal-binding</keyword>
<dbReference type="EMBL" id="CM000881">
    <property type="protein sequence ID" value="KQK04286.2"/>
    <property type="molecule type" value="Genomic_DNA"/>
</dbReference>
<dbReference type="OrthoDB" id="4994at2759"/>
<dbReference type="Proteomes" id="UP000008810">
    <property type="component" value="Chromosome 2"/>
</dbReference>
<dbReference type="Gramene" id="KQK04286">
    <property type="protein sequence ID" value="KQK04286"/>
    <property type="gene ID" value="BRADI_2g12820v3"/>
</dbReference>
<evidence type="ECO:0000256" key="8">
    <source>
        <dbReference type="ARBA" id="ARBA00022777"/>
    </source>
</evidence>
<evidence type="ECO:0000313" key="14">
    <source>
        <dbReference type="EnsemblPlants" id="KQK04286"/>
    </source>
</evidence>
<evidence type="ECO:0000313" key="15">
    <source>
        <dbReference type="Proteomes" id="UP000008810"/>
    </source>
</evidence>
<feature type="compositionally biased region" description="Basic residues" evidence="12">
    <location>
        <begin position="132"/>
        <end position="146"/>
    </location>
</feature>
<accession>A0A0Q3MIR9</accession>